<evidence type="ECO:0000313" key="2">
    <source>
        <dbReference type="Proteomes" id="UP000006043"/>
    </source>
</evidence>
<organism evidence="1 2">
    <name type="scientific">Mycolicibacterium fortuitum subsp. fortuitum DSM 46621 = ATCC 6841 = JCM 6387</name>
    <dbReference type="NCBI Taxonomy" id="1214102"/>
    <lineage>
        <taxon>Bacteria</taxon>
        <taxon>Bacillati</taxon>
        <taxon>Actinomycetota</taxon>
        <taxon>Actinomycetes</taxon>
        <taxon>Mycobacteriales</taxon>
        <taxon>Mycobacteriaceae</taxon>
        <taxon>Mycolicibacterium</taxon>
    </lineage>
</organism>
<name>K0VWG8_MYCFO</name>
<dbReference type="HOGENOM" id="CLU_1089402_0_0_11"/>
<reference evidence="1 2" key="1">
    <citation type="journal article" date="2012" name="J. Bacteriol.">
        <title>Complete Genome Sequence of Mycobacterium fortuitum subsp. fortuitum Type Strain DSM46621.</title>
        <authorList>
            <person name="Ho Y.S."/>
            <person name="Adroub S.A."/>
            <person name="Aleisa F."/>
            <person name="Mahmood H."/>
            <person name="Othoum G."/>
            <person name="Rashid F."/>
            <person name="Zaher M."/>
            <person name="Ali S."/>
            <person name="Bitter W."/>
            <person name="Pain A."/>
            <person name="Abdallah A.M."/>
        </authorList>
    </citation>
    <scope>NUCLEOTIDE SEQUENCE [LARGE SCALE GENOMIC DNA]</scope>
    <source>
        <strain evidence="2">DSM46621</strain>
    </source>
</reference>
<dbReference type="AlphaFoldDB" id="K0VWG8"/>
<accession>K0VWG8</accession>
<dbReference type="GeneID" id="93411105"/>
<dbReference type="EMBL" id="ALQB01000006">
    <property type="protein sequence ID" value="EJZ15789.1"/>
    <property type="molecule type" value="Genomic_DNA"/>
</dbReference>
<dbReference type="PATRIC" id="fig|1214102.3.peg.541"/>
<dbReference type="Proteomes" id="UP000006043">
    <property type="component" value="Unassembled WGS sequence"/>
</dbReference>
<gene>
    <name evidence="1" type="ORF">MFORT_02729</name>
</gene>
<protein>
    <submittedName>
        <fullName evidence="1">Uncharacterized protein</fullName>
    </submittedName>
</protein>
<comment type="caution">
    <text evidence="1">The sequence shown here is derived from an EMBL/GenBank/DDBJ whole genome shotgun (WGS) entry which is preliminary data.</text>
</comment>
<evidence type="ECO:0000313" key="1">
    <source>
        <dbReference type="EMBL" id="EJZ15789.1"/>
    </source>
</evidence>
<dbReference type="RefSeq" id="WP_003880414.1">
    <property type="nucleotide sequence ID" value="NZ_JH814723.1"/>
</dbReference>
<sequence>MSYYSNATVADQVLRWNTKLSLDLPDELAEAIEVYRAIRKVPVNTQPTVTLSSVTTENAEAKVHELADELIRIEAVGAEFAATQRAKNRLSESAAGAVIRQAVAAIPNIVEQLQPQLDEHVRAYIEAVAALPEKLNSETLVSSGPAAVEAFAAAQRAAQQIDAISSWVANTSLLPGVGNPEPVLRVLQPENYEQLYRLDEAHRESGSPGVGTSLIGHVYLTAARLGVPFGINTLAECAELRRNLELSARQHPA</sequence>
<proteinExistence type="predicted"/>